<keyword evidence="5" id="KW-1185">Reference proteome</keyword>
<evidence type="ECO:0000256" key="2">
    <source>
        <dbReference type="HAMAP-Rule" id="MF_01103"/>
    </source>
</evidence>
<dbReference type="InterPro" id="IPR009242">
    <property type="entry name" value="DUF896"/>
</dbReference>
<comment type="caution">
    <text evidence="4">The sequence shown here is derived from an EMBL/GenBank/DDBJ whole genome shotgun (WGS) entry which is preliminary data.</text>
</comment>
<comment type="similarity">
    <text evidence="2">Belongs to the UPF0291 family.</text>
</comment>
<sequence>MIPEDLAPRINELAAKSKTDEGLTKAEEAERKELRETYLALFRESFRSRVEMMQVYDKTGKEVTPDKVKKVQRDKGLRDD</sequence>
<feature type="compositionally biased region" description="Basic and acidic residues" evidence="3">
    <location>
        <begin position="15"/>
        <end position="29"/>
    </location>
</feature>
<dbReference type="PANTHER" id="PTHR37300">
    <property type="entry name" value="UPF0291 PROTEIN CBO2609/CLC_2481"/>
    <property type="match status" value="1"/>
</dbReference>
<dbReference type="EMBL" id="JANXLI010000001">
    <property type="protein sequence ID" value="MCZ2490837.1"/>
    <property type="molecule type" value="Genomic_DNA"/>
</dbReference>
<reference evidence="4" key="1">
    <citation type="submission" date="2022-09" db="EMBL/GenBank/DDBJ databases">
        <title>Diversity of Dellaglioa algida.</title>
        <authorList>
            <person name="Matthias E."/>
            <person name="Werum V."/>
        </authorList>
    </citation>
    <scope>NUCLEOTIDE SEQUENCE</scope>
    <source>
        <strain evidence="4">TMW 2.2523</strain>
    </source>
</reference>
<dbReference type="SUPFAM" id="SSF158221">
    <property type="entry name" value="YnzC-like"/>
    <property type="match status" value="1"/>
</dbReference>
<feature type="region of interest" description="Disordered" evidence="3">
    <location>
        <begin position="60"/>
        <end position="80"/>
    </location>
</feature>
<evidence type="ECO:0000313" key="4">
    <source>
        <dbReference type="EMBL" id="MCZ2490837.1"/>
    </source>
</evidence>
<keyword evidence="1 2" id="KW-0963">Cytoplasm</keyword>
<proteinExistence type="inferred from homology"/>
<gene>
    <name evidence="4" type="ORF">N0K80_01585</name>
</gene>
<evidence type="ECO:0000313" key="5">
    <source>
        <dbReference type="Proteomes" id="UP001081467"/>
    </source>
</evidence>
<dbReference type="Gene3D" id="1.10.287.540">
    <property type="entry name" value="Helix hairpin bin"/>
    <property type="match status" value="1"/>
</dbReference>
<evidence type="ECO:0000256" key="1">
    <source>
        <dbReference type="ARBA" id="ARBA00022490"/>
    </source>
</evidence>
<feature type="region of interest" description="Disordered" evidence="3">
    <location>
        <begin position="1"/>
        <end position="29"/>
    </location>
</feature>
<dbReference type="HAMAP" id="MF_01103">
    <property type="entry name" value="UPF0291"/>
    <property type="match status" value="1"/>
</dbReference>
<evidence type="ECO:0000256" key="3">
    <source>
        <dbReference type="SAM" id="MobiDB-lite"/>
    </source>
</evidence>
<comment type="subcellular location">
    <subcellularLocation>
        <location evidence="2">Cytoplasm</location>
    </subcellularLocation>
</comment>
<organism evidence="4 5">
    <name type="scientific">Dellaglioa carnosa</name>
    <dbReference type="NCBI Taxonomy" id="2995136"/>
    <lineage>
        <taxon>Bacteria</taxon>
        <taxon>Bacillati</taxon>
        <taxon>Bacillota</taxon>
        <taxon>Bacilli</taxon>
        <taxon>Lactobacillales</taxon>
        <taxon>Lactobacillaceae</taxon>
        <taxon>Dellaglioa</taxon>
    </lineage>
</organism>
<name>A0ABT4JLW5_9LACO</name>
<dbReference type="Proteomes" id="UP001081467">
    <property type="component" value="Unassembled WGS sequence"/>
</dbReference>
<dbReference type="RefSeq" id="WP_146342171.1">
    <property type="nucleotide sequence ID" value="NZ_JANXKW010000001.1"/>
</dbReference>
<dbReference type="PANTHER" id="PTHR37300:SF1">
    <property type="entry name" value="UPF0291 PROTEIN YNZC"/>
    <property type="match status" value="1"/>
</dbReference>
<protein>
    <recommendedName>
        <fullName evidence="2">UPF0291 protein N0K80_01585</fullName>
    </recommendedName>
</protein>
<accession>A0ABT4JLW5</accession>
<dbReference type="Pfam" id="PF05979">
    <property type="entry name" value="DUF896"/>
    <property type="match status" value="1"/>
</dbReference>